<evidence type="ECO:0000256" key="2">
    <source>
        <dbReference type="ARBA" id="ARBA00022692"/>
    </source>
</evidence>
<reference evidence="6 7" key="1">
    <citation type="submission" date="2017-04" db="EMBL/GenBank/DDBJ databases">
        <authorList>
            <person name="Afonso C.L."/>
            <person name="Miller P.J."/>
            <person name="Scott M.A."/>
            <person name="Spackman E."/>
            <person name="Goraichik I."/>
            <person name="Dimitrov K.M."/>
            <person name="Suarez D.L."/>
            <person name="Swayne D.E."/>
        </authorList>
    </citation>
    <scope>NUCLEOTIDE SEQUENCE [LARGE SCALE GENOMIC DNA]</scope>
    <source>
        <strain evidence="6 7">A2P</strain>
    </source>
</reference>
<protein>
    <submittedName>
        <fullName evidence="6">VirB8 protein</fullName>
    </submittedName>
</protein>
<proteinExistence type="predicted"/>
<dbReference type="InterPro" id="IPR007430">
    <property type="entry name" value="VirB8"/>
</dbReference>
<dbReference type="RefSeq" id="WP_085084764.1">
    <property type="nucleotide sequence ID" value="NZ_FXAK01000003.1"/>
</dbReference>
<dbReference type="Gene3D" id="3.10.450.230">
    <property type="entry name" value="VirB8 protein"/>
    <property type="match status" value="1"/>
</dbReference>
<evidence type="ECO:0000256" key="3">
    <source>
        <dbReference type="ARBA" id="ARBA00022989"/>
    </source>
</evidence>
<evidence type="ECO:0000313" key="6">
    <source>
        <dbReference type="EMBL" id="SMF39232.1"/>
    </source>
</evidence>
<evidence type="ECO:0000259" key="5">
    <source>
        <dbReference type="Pfam" id="PF04335"/>
    </source>
</evidence>
<gene>
    <name evidence="6" type="ORF">SAMN02982917_1973</name>
</gene>
<accession>A0A1X7ES99</accession>
<keyword evidence="4" id="KW-0472">Membrane</keyword>
<keyword evidence="3" id="KW-1133">Transmembrane helix</keyword>
<dbReference type="Pfam" id="PF04335">
    <property type="entry name" value="VirB8"/>
    <property type="match status" value="1"/>
</dbReference>
<dbReference type="EMBL" id="FXAK01000003">
    <property type="protein sequence ID" value="SMF39232.1"/>
    <property type="molecule type" value="Genomic_DNA"/>
</dbReference>
<comment type="subcellular location">
    <subcellularLocation>
        <location evidence="1">Membrane</location>
        <topology evidence="1">Single-pass membrane protein</topology>
    </subcellularLocation>
</comment>
<evidence type="ECO:0000313" key="7">
    <source>
        <dbReference type="Proteomes" id="UP000192936"/>
    </source>
</evidence>
<dbReference type="CDD" id="cd16424">
    <property type="entry name" value="VirB8"/>
    <property type="match status" value="1"/>
</dbReference>
<dbReference type="GO" id="GO:0016020">
    <property type="term" value="C:membrane"/>
    <property type="evidence" value="ECO:0007669"/>
    <property type="project" value="UniProtKB-SubCell"/>
</dbReference>
<dbReference type="AlphaFoldDB" id="A0A1X7ES99"/>
<dbReference type="Proteomes" id="UP000192936">
    <property type="component" value="Unassembled WGS sequence"/>
</dbReference>
<dbReference type="STRING" id="286727.SAMN02982917_1973"/>
<evidence type="ECO:0000256" key="1">
    <source>
        <dbReference type="ARBA" id="ARBA00004167"/>
    </source>
</evidence>
<name>A0A1X7ES99_9PROT</name>
<dbReference type="OrthoDB" id="8446898at2"/>
<keyword evidence="2" id="KW-0812">Transmembrane</keyword>
<dbReference type="InterPro" id="IPR032710">
    <property type="entry name" value="NTF2-like_dom_sf"/>
</dbReference>
<feature type="domain" description="Bacterial virulence protein VirB8" evidence="5">
    <location>
        <begin position="29"/>
        <end position="210"/>
    </location>
</feature>
<evidence type="ECO:0000256" key="4">
    <source>
        <dbReference type="ARBA" id="ARBA00023136"/>
    </source>
</evidence>
<organism evidence="6 7">
    <name type="scientific">Azospirillum oryzae</name>
    <dbReference type="NCBI Taxonomy" id="286727"/>
    <lineage>
        <taxon>Bacteria</taxon>
        <taxon>Pseudomonadati</taxon>
        <taxon>Pseudomonadota</taxon>
        <taxon>Alphaproteobacteria</taxon>
        <taxon>Rhodospirillales</taxon>
        <taxon>Azospirillaceae</taxon>
        <taxon>Azospirillum</taxon>
    </lineage>
</organism>
<sequence>MPRPVDEGQPYRLLVWVLLASIAINVGQAFGNATLVAAVAEMANRVEVKPFFITADLATNRVFRVTNAETDMPTYDRVALTLARRYVMLRESLDLQTEASRWVEASWLASEKVSEDFKSLVDKEGSYYKTMRQRGRTREIRIVASPEAGRVGRQRTYLIEFEQIDKEKGQEINKRSWIATVVMDTQKGSVRFEDALLNPYGNVVTFYDVAPKNTKE</sequence>
<dbReference type="SUPFAM" id="SSF54427">
    <property type="entry name" value="NTF2-like"/>
    <property type="match status" value="1"/>
</dbReference>